<evidence type="ECO:0000256" key="6">
    <source>
        <dbReference type="ARBA" id="ARBA00023239"/>
    </source>
</evidence>
<evidence type="ECO:0000256" key="4">
    <source>
        <dbReference type="ARBA" id="ARBA00023141"/>
    </source>
</evidence>
<dbReference type="EMBL" id="CYTV01000012">
    <property type="protein sequence ID" value="CUJ06901.1"/>
    <property type="molecule type" value="Genomic_DNA"/>
</dbReference>
<evidence type="ECO:0000313" key="11">
    <source>
        <dbReference type="EMBL" id="CUJ06901.1"/>
    </source>
</evidence>
<dbReference type="Gene3D" id="3.40.190.10">
    <property type="entry name" value="Periplasmic binding protein-like II"/>
    <property type="match status" value="2"/>
</dbReference>
<feature type="region of interest" description="Disordered" evidence="9">
    <location>
        <begin position="1"/>
        <end position="25"/>
    </location>
</feature>
<keyword evidence="4" id="KW-0057">Aromatic amino acid biosynthesis</keyword>
<sequence>MGETMLVRKTSSADASSFDDESGERSYSINKGKVLTKTILSAAAGLSILVASMSSSSAGQIGYLGPAGSWTHQACLDLFGPSELVALTRDDLFKDYKSGALERACVPVTTSVVGVTPYMDAVLELPDVVIVAEYPKMLGYSLLAKPGTKLSDVKEVLAHPVAFEEVKPWLEREMPNAKRTEAASGGAAAKAVANSETNDKASFGPKVGASVYSLVSLVDGIEEGPHNVTRWWVLGRSMPAPTGKDKTSLLVDAADDDLDAILRKLVEAKVRVLTIYERPSKKSLETHRYLVEVAGHAKEEPLTAFLRANPAIRLLGSYARK</sequence>
<organism evidence="11 12">
    <name type="scientific">Bordetella pseudohinzii</name>
    <dbReference type="NCBI Taxonomy" id="1331258"/>
    <lineage>
        <taxon>Bacteria</taxon>
        <taxon>Pseudomonadati</taxon>
        <taxon>Pseudomonadota</taxon>
        <taxon>Betaproteobacteria</taxon>
        <taxon>Burkholderiales</taxon>
        <taxon>Alcaligenaceae</taxon>
        <taxon>Bordetella</taxon>
    </lineage>
</organism>
<dbReference type="GO" id="GO:0005737">
    <property type="term" value="C:cytoplasm"/>
    <property type="evidence" value="ECO:0007669"/>
    <property type="project" value="TreeGrafter"/>
</dbReference>
<dbReference type="AlphaFoldDB" id="A0A0M7HCJ1"/>
<dbReference type="GO" id="GO:0009094">
    <property type="term" value="P:L-phenylalanine biosynthetic process"/>
    <property type="evidence" value="ECO:0007669"/>
    <property type="project" value="UniProtKB-UniPathway"/>
</dbReference>
<gene>
    <name evidence="11" type="primary">pheA_2</name>
    <name evidence="11" type="ORF">ERS370011_03598</name>
</gene>
<dbReference type="Proteomes" id="UP000053096">
    <property type="component" value="Unassembled WGS sequence"/>
</dbReference>
<proteinExistence type="predicted"/>
<evidence type="ECO:0000256" key="1">
    <source>
        <dbReference type="ARBA" id="ARBA00004741"/>
    </source>
</evidence>
<dbReference type="PANTHER" id="PTHR21022">
    <property type="entry name" value="PREPHENATE DEHYDRATASE P PROTEIN"/>
    <property type="match status" value="1"/>
</dbReference>
<evidence type="ECO:0000256" key="7">
    <source>
        <dbReference type="ARBA" id="ARBA00047848"/>
    </source>
</evidence>
<feature type="site" description="Essential for prephenate dehydratase activity" evidence="8">
    <location>
        <position position="229"/>
    </location>
</feature>
<keyword evidence="5" id="KW-0584">Phenylalanine biosynthesis</keyword>
<dbReference type="Gene3D" id="3.30.70.260">
    <property type="match status" value="1"/>
</dbReference>
<keyword evidence="3" id="KW-0028">Amino-acid biosynthesis</keyword>
<reference evidence="11 12" key="1">
    <citation type="submission" date="2015-09" db="EMBL/GenBank/DDBJ databases">
        <authorList>
            <person name="Jackson K.R."/>
            <person name="Lunt B.L."/>
            <person name="Fisher J.N.B."/>
            <person name="Gardner A.V."/>
            <person name="Bailey M.E."/>
            <person name="Deus L.M."/>
            <person name="Earl A.S."/>
            <person name="Gibby P.D."/>
            <person name="Hartmann K.A."/>
            <person name="Liu J.E."/>
            <person name="Manci A.M."/>
            <person name="Nielsen D.A."/>
            <person name="Solomon M.B."/>
            <person name="Breakwell D.P."/>
            <person name="Burnett S.H."/>
            <person name="Grose J.H."/>
        </authorList>
    </citation>
    <scope>NUCLEOTIDE SEQUENCE [LARGE SCALE GENOMIC DNA]</scope>
    <source>
        <strain evidence="11 12">2789STDY5608636</strain>
    </source>
</reference>
<evidence type="ECO:0000259" key="10">
    <source>
        <dbReference type="PROSITE" id="PS51171"/>
    </source>
</evidence>
<protein>
    <recommendedName>
        <fullName evidence="2">prephenate dehydratase</fullName>
        <ecNumber evidence="2">4.2.1.51</ecNumber>
    </recommendedName>
</protein>
<evidence type="ECO:0000256" key="2">
    <source>
        <dbReference type="ARBA" id="ARBA00013147"/>
    </source>
</evidence>
<keyword evidence="6 11" id="KW-0456">Lyase</keyword>
<comment type="pathway">
    <text evidence="1">Amino-acid biosynthesis; L-phenylalanine biosynthesis; phenylpyruvate from prephenate: step 1/1.</text>
</comment>
<dbReference type="Pfam" id="PF00800">
    <property type="entry name" value="PDT"/>
    <property type="match status" value="1"/>
</dbReference>
<evidence type="ECO:0000256" key="9">
    <source>
        <dbReference type="SAM" id="MobiDB-lite"/>
    </source>
</evidence>
<dbReference type="InterPro" id="IPR008242">
    <property type="entry name" value="Chor_mutase/pphenate_deHydtase"/>
</dbReference>
<dbReference type="UniPathway" id="UPA00121">
    <property type="reaction ID" value="UER00345"/>
</dbReference>
<evidence type="ECO:0000256" key="3">
    <source>
        <dbReference type="ARBA" id="ARBA00022605"/>
    </source>
</evidence>
<name>A0A0M7HCJ1_9BORD</name>
<dbReference type="PROSITE" id="PS51171">
    <property type="entry name" value="PREPHENATE_DEHYDR_3"/>
    <property type="match status" value="1"/>
</dbReference>
<dbReference type="InterPro" id="IPR001086">
    <property type="entry name" value="Preph_deHydtase"/>
</dbReference>
<comment type="catalytic activity">
    <reaction evidence="7">
        <text>prephenate + H(+) = 3-phenylpyruvate + CO2 + H2O</text>
        <dbReference type="Rhea" id="RHEA:21648"/>
        <dbReference type="ChEBI" id="CHEBI:15377"/>
        <dbReference type="ChEBI" id="CHEBI:15378"/>
        <dbReference type="ChEBI" id="CHEBI:16526"/>
        <dbReference type="ChEBI" id="CHEBI:18005"/>
        <dbReference type="ChEBI" id="CHEBI:29934"/>
        <dbReference type="EC" id="4.2.1.51"/>
    </reaction>
</comment>
<feature type="domain" description="Prephenate dehydratase" evidence="10">
    <location>
        <begin position="60"/>
        <end position="236"/>
    </location>
</feature>
<evidence type="ECO:0000256" key="5">
    <source>
        <dbReference type="ARBA" id="ARBA00023222"/>
    </source>
</evidence>
<dbReference type="PANTHER" id="PTHR21022:SF19">
    <property type="entry name" value="PREPHENATE DEHYDRATASE-RELATED"/>
    <property type="match status" value="1"/>
</dbReference>
<accession>A0A0M7HCJ1</accession>
<evidence type="ECO:0000313" key="12">
    <source>
        <dbReference type="Proteomes" id="UP000053096"/>
    </source>
</evidence>
<dbReference type="EC" id="4.2.1.51" evidence="2"/>
<dbReference type="PIRSF" id="PIRSF001500">
    <property type="entry name" value="Chor_mut_pdt_Ppr"/>
    <property type="match status" value="1"/>
</dbReference>
<evidence type="ECO:0000256" key="8">
    <source>
        <dbReference type="PIRSR" id="PIRSR001500-2"/>
    </source>
</evidence>
<dbReference type="SUPFAM" id="SSF53850">
    <property type="entry name" value="Periplasmic binding protein-like II"/>
    <property type="match status" value="1"/>
</dbReference>
<dbReference type="GO" id="GO:0004664">
    <property type="term" value="F:prephenate dehydratase activity"/>
    <property type="evidence" value="ECO:0007669"/>
    <property type="project" value="UniProtKB-EC"/>
</dbReference>